<dbReference type="InterPro" id="IPR050790">
    <property type="entry name" value="ExbB/TolQ_transport"/>
</dbReference>
<dbReference type="PANTHER" id="PTHR30625">
    <property type="entry name" value="PROTEIN TOLQ"/>
    <property type="match status" value="1"/>
</dbReference>
<evidence type="ECO:0000256" key="2">
    <source>
        <dbReference type="ARBA" id="ARBA00022475"/>
    </source>
</evidence>
<dbReference type="Pfam" id="PF13385">
    <property type="entry name" value="Laminin_G_3"/>
    <property type="match status" value="1"/>
</dbReference>
<dbReference type="InterPro" id="IPR013320">
    <property type="entry name" value="ConA-like_dom_sf"/>
</dbReference>
<accession>A0A2N3PWU8</accession>
<dbReference type="InterPro" id="IPR002898">
    <property type="entry name" value="MotA_ExbB_proton_chnl"/>
</dbReference>
<evidence type="ECO:0000256" key="6">
    <source>
        <dbReference type="RuleBase" id="RU004057"/>
    </source>
</evidence>
<evidence type="ECO:0000256" key="4">
    <source>
        <dbReference type="ARBA" id="ARBA00022989"/>
    </source>
</evidence>
<dbReference type="GO" id="GO:0017038">
    <property type="term" value="P:protein import"/>
    <property type="evidence" value="ECO:0007669"/>
    <property type="project" value="TreeGrafter"/>
</dbReference>
<dbReference type="RefSeq" id="WP_101250154.1">
    <property type="nucleotide sequence ID" value="NZ_PIUM01000007.1"/>
</dbReference>
<keyword evidence="4 7" id="KW-1133">Transmembrane helix</keyword>
<keyword evidence="5 7" id="KW-0472">Membrane</keyword>
<feature type="signal peptide" evidence="8">
    <location>
        <begin position="1"/>
        <end position="26"/>
    </location>
</feature>
<feature type="transmembrane region" description="Helical" evidence="7">
    <location>
        <begin position="376"/>
        <end position="394"/>
    </location>
</feature>
<evidence type="ECO:0000256" key="8">
    <source>
        <dbReference type="SAM" id="SignalP"/>
    </source>
</evidence>
<keyword evidence="6" id="KW-0653">Protein transport</keyword>
<feature type="domain" description="MotA/TolQ/ExbB proton channel" evidence="9">
    <location>
        <begin position="483"/>
        <end position="586"/>
    </location>
</feature>
<keyword evidence="2" id="KW-1003">Cell membrane</keyword>
<dbReference type="PANTHER" id="PTHR30625:SF3">
    <property type="entry name" value="TOL-PAL SYSTEM PROTEIN TOLQ"/>
    <property type="match status" value="1"/>
</dbReference>
<keyword evidence="3 7" id="KW-0812">Transmembrane</keyword>
<gene>
    <name evidence="11" type="ORF">CWS72_08410</name>
</gene>
<dbReference type="Pfam" id="PF10102">
    <property type="entry name" value="DUF2341"/>
    <property type="match status" value="1"/>
</dbReference>
<evidence type="ECO:0000256" key="7">
    <source>
        <dbReference type="SAM" id="Phobius"/>
    </source>
</evidence>
<dbReference type="InterPro" id="IPR018765">
    <property type="entry name" value="DUF2341"/>
</dbReference>
<reference evidence="12" key="1">
    <citation type="submission" date="2017-12" db="EMBL/GenBank/DDBJ databases">
        <title>Draft genome sequence of Telmatospirillum siberiense 26-4b1T, an acidotolerant peatland alphaproteobacterium potentially involved in sulfur cycling.</title>
        <authorList>
            <person name="Hausmann B."/>
            <person name="Pjevac P."/>
            <person name="Schreck K."/>
            <person name="Herbold C.W."/>
            <person name="Daims H."/>
            <person name="Wagner M."/>
            <person name="Pester M."/>
            <person name="Loy A."/>
        </authorList>
    </citation>
    <scope>NUCLEOTIDE SEQUENCE [LARGE SCALE GENOMIC DNA]</scope>
    <source>
        <strain evidence="12">26-4b1</strain>
    </source>
</reference>
<organism evidence="11 12">
    <name type="scientific">Telmatospirillum siberiense</name>
    <dbReference type="NCBI Taxonomy" id="382514"/>
    <lineage>
        <taxon>Bacteria</taxon>
        <taxon>Pseudomonadati</taxon>
        <taxon>Pseudomonadota</taxon>
        <taxon>Alphaproteobacteria</taxon>
        <taxon>Rhodospirillales</taxon>
        <taxon>Rhodospirillaceae</taxon>
        <taxon>Telmatospirillum</taxon>
    </lineage>
</organism>
<sequence length="625" mass="64738">MRSTSFLTVLFGLAAGLASLPTSAQAWWNDDWSLRKPVSVDTGSTGANITEAIGRTPVLVRLHAGNFKFDAGKQDGSDLRVIASDDKTPLPFQIEKYDSLLGEAFVWVDVADLKPGAQTSFFVYYGNAKAPALPSASAFDADTVLAYHFAERGAPAKDATAYGNNAQSAGQASDGALIGPGLRLDGQTTVTIAGSPSLAWAEGAPFTWSAWLKPGTAQAAGVLFSRREGANGLVIGLDAGVPYVEVTRDGVAQRSTVGAALPANSWHHLAVVSAAQVSLSVDGNPVGAVAVAVPPLSGPMTLGGDPQAAAPAPGLAGELDELEISKVARPAGFIRLAALEQGSDGAKVLKLGGDEETSSWSGGYFGVILHSVTMDGWVVISILLIMAFISWIVMAEKAMYVGRLGKANLQFHDAFRHVAGDLTVLDRGDAKAAPTLGGKLSEAELRVLRDSSLYRLYHIAVEELRNRANTGRTVRGRALSAEALASIRASLDSGLVRETQALNRLMVLLTIAISGGPFLGLLGTVVGVMITFAAIAASGDVNVNAIAPGIAAALVATVAGLFVAIPALFGYNYLISRIKDASADMQVFIDVLLTKTAEAYRHRADLAAPGGVTQGAPVGAAGIAE</sequence>
<dbReference type="OrthoDB" id="175881at2"/>
<dbReference type="GO" id="GO:0005886">
    <property type="term" value="C:plasma membrane"/>
    <property type="evidence" value="ECO:0007669"/>
    <property type="project" value="UniProtKB-SubCell"/>
</dbReference>
<name>A0A2N3PWU8_9PROT</name>
<evidence type="ECO:0000259" key="10">
    <source>
        <dbReference type="Pfam" id="PF10102"/>
    </source>
</evidence>
<feature type="transmembrane region" description="Helical" evidence="7">
    <location>
        <begin position="550"/>
        <end position="575"/>
    </location>
</feature>
<dbReference type="Proteomes" id="UP000233293">
    <property type="component" value="Unassembled WGS sequence"/>
</dbReference>
<evidence type="ECO:0000313" key="12">
    <source>
        <dbReference type="Proteomes" id="UP000233293"/>
    </source>
</evidence>
<comment type="subcellular location">
    <subcellularLocation>
        <location evidence="1">Cell membrane</location>
        <topology evidence="1">Multi-pass membrane protein</topology>
    </subcellularLocation>
    <subcellularLocation>
        <location evidence="6">Membrane</location>
        <topology evidence="6">Multi-pass membrane protein</topology>
    </subcellularLocation>
</comment>
<dbReference type="EMBL" id="PIUM01000007">
    <property type="protein sequence ID" value="PKU24894.1"/>
    <property type="molecule type" value="Genomic_DNA"/>
</dbReference>
<feature type="transmembrane region" description="Helical" evidence="7">
    <location>
        <begin position="505"/>
        <end position="538"/>
    </location>
</feature>
<evidence type="ECO:0000313" key="11">
    <source>
        <dbReference type="EMBL" id="PKU24894.1"/>
    </source>
</evidence>
<evidence type="ECO:0000256" key="3">
    <source>
        <dbReference type="ARBA" id="ARBA00022692"/>
    </source>
</evidence>
<comment type="caution">
    <text evidence="11">The sequence shown here is derived from an EMBL/GenBank/DDBJ whole genome shotgun (WGS) entry which is preliminary data.</text>
</comment>
<dbReference type="AlphaFoldDB" id="A0A2N3PWU8"/>
<keyword evidence="8" id="KW-0732">Signal</keyword>
<keyword evidence="12" id="KW-1185">Reference proteome</keyword>
<evidence type="ECO:0000259" key="9">
    <source>
        <dbReference type="Pfam" id="PF01618"/>
    </source>
</evidence>
<dbReference type="Pfam" id="PF01618">
    <property type="entry name" value="MotA_ExbB"/>
    <property type="match status" value="1"/>
</dbReference>
<evidence type="ECO:0000256" key="5">
    <source>
        <dbReference type="ARBA" id="ARBA00023136"/>
    </source>
</evidence>
<dbReference type="Gene3D" id="2.60.120.200">
    <property type="match status" value="1"/>
</dbReference>
<comment type="similarity">
    <text evidence="6">Belongs to the exbB/tolQ family.</text>
</comment>
<feature type="chain" id="PRO_5014684739" evidence="8">
    <location>
        <begin position="27"/>
        <end position="625"/>
    </location>
</feature>
<proteinExistence type="inferred from homology"/>
<protein>
    <submittedName>
        <fullName evidence="11">DUF2341 domain-containing protein</fullName>
    </submittedName>
</protein>
<evidence type="ECO:0000256" key="1">
    <source>
        <dbReference type="ARBA" id="ARBA00004651"/>
    </source>
</evidence>
<feature type="domain" description="DUF2341" evidence="10">
    <location>
        <begin position="75"/>
        <end position="137"/>
    </location>
</feature>
<keyword evidence="6" id="KW-0813">Transport</keyword>
<dbReference type="SUPFAM" id="SSF49899">
    <property type="entry name" value="Concanavalin A-like lectins/glucanases"/>
    <property type="match status" value="1"/>
</dbReference>